<dbReference type="EMBL" id="JAAVXB010000007">
    <property type="protein sequence ID" value="NKF23286.1"/>
    <property type="molecule type" value="Genomic_DNA"/>
</dbReference>
<dbReference type="Proteomes" id="UP000653472">
    <property type="component" value="Unassembled WGS sequence"/>
</dbReference>
<evidence type="ECO:0000313" key="1">
    <source>
        <dbReference type="EMBL" id="NKF23286.1"/>
    </source>
</evidence>
<organism evidence="1 2">
    <name type="scientific">Solimonas marina</name>
    <dbReference type="NCBI Taxonomy" id="2714601"/>
    <lineage>
        <taxon>Bacteria</taxon>
        <taxon>Pseudomonadati</taxon>
        <taxon>Pseudomonadota</taxon>
        <taxon>Gammaproteobacteria</taxon>
        <taxon>Nevskiales</taxon>
        <taxon>Nevskiaceae</taxon>
        <taxon>Solimonas</taxon>
    </lineage>
</organism>
<reference evidence="1" key="1">
    <citation type="submission" date="2020-03" db="EMBL/GenBank/DDBJ databases">
        <title>Solimonas marina sp. nov., isolated from deep seawater of the Pacific Ocean.</title>
        <authorList>
            <person name="Liu X."/>
            <person name="Lai Q."/>
            <person name="Sun F."/>
            <person name="Gai Y."/>
            <person name="Li G."/>
            <person name="Shao Z."/>
        </authorList>
    </citation>
    <scope>NUCLEOTIDE SEQUENCE</scope>
    <source>
        <strain evidence="1">C16B3</strain>
    </source>
</reference>
<proteinExistence type="predicted"/>
<sequence>MGLATIGAHAAAACGNFKWNVEHELTLFAGAPHVLKAATRAADAPELRPGTLYALQLAPQEQVQFPHAPSKRMLTDGAYGGLVHFKVPTAGRYRIAIDSPFWIDVVDGGKAVSSIDFGGDPSCNAPRKIVIYALPAGDDLTLQLSAGTTSTLRITITPDPTQP</sequence>
<accession>A0A970BAE4</accession>
<comment type="caution">
    <text evidence="1">The sequence shown here is derived from an EMBL/GenBank/DDBJ whole genome shotgun (WGS) entry which is preliminary data.</text>
</comment>
<name>A0A970BAE4_9GAMM</name>
<keyword evidence="2" id="KW-1185">Reference proteome</keyword>
<evidence type="ECO:0000313" key="2">
    <source>
        <dbReference type="Proteomes" id="UP000653472"/>
    </source>
</evidence>
<protein>
    <recommendedName>
        <fullName evidence="3">Homogentisate 1,2-dioxygenase</fullName>
    </recommendedName>
</protein>
<gene>
    <name evidence="1" type="ORF">G7Y82_13275</name>
</gene>
<evidence type="ECO:0008006" key="3">
    <source>
        <dbReference type="Google" id="ProtNLM"/>
    </source>
</evidence>
<dbReference type="AlphaFoldDB" id="A0A970BAE4"/>